<feature type="region of interest" description="Disordered" evidence="1">
    <location>
        <begin position="31"/>
        <end position="117"/>
    </location>
</feature>
<feature type="compositionally biased region" description="Polar residues" evidence="1">
    <location>
        <begin position="365"/>
        <end position="382"/>
    </location>
</feature>
<evidence type="ECO:0000256" key="1">
    <source>
        <dbReference type="SAM" id="MobiDB-lite"/>
    </source>
</evidence>
<feature type="compositionally biased region" description="Low complexity" evidence="1">
    <location>
        <begin position="413"/>
        <end position="422"/>
    </location>
</feature>
<reference evidence="3" key="1">
    <citation type="journal article" date="2023" name="Mol. Phylogenet. Evol.">
        <title>Genome-scale phylogeny and comparative genomics of the fungal order Sordariales.</title>
        <authorList>
            <person name="Hensen N."/>
            <person name="Bonometti L."/>
            <person name="Westerberg I."/>
            <person name="Brannstrom I.O."/>
            <person name="Guillou S."/>
            <person name="Cros-Aarteil S."/>
            <person name="Calhoun S."/>
            <person name="Haridas S."/>
            <person name="Kuo A."/>
            <person name="Mondo S."/>
            <person name="Pangilinan J."/>
            <person name="Riley R."/>
            <person name="LaButti K."/>
            <person name="Andreopoulos B."/>
            <person name="Lipzen A."/>
            <person name="Chen C."/>
            <person name="Yan M."/>
            <person name="Daum C."/>
            <person name="Ng V."/>
            <person name="Clum A."/>
            <person name="Steindorff A."/>
            <person name="Ohm R.A."/>
            <person name="Martin F."/>
            <person name="Silar P."/>
            <person name="Natvig D.O."/>
            <person name="Lalanne C."/>
            <person name="Gautier V."/>
            <person name="Ament-Velasquez S.L."/>
            <person name="Kruys A."/>
            <person name="Hutchinson M.I."/>
            <person name="Powell A.J."/>
            <person name="Barry K."/>
            <person name="Miller A.N."/>
            <person name="Grigoriev I.V."/>
            <person name="Debuchy R."/>
            <person name="Gladieux P."/>
            <person name="Hiltunen Thoren M."/>
            <person name="Johannesson H."/>
        </authorList>
    </citation>
    <scope>NUCLEOTIDE SEQUENCE [LARGE SCALE GENOMIC DNA]</scope>
    <source>
        <strain evidence="3">CBS 340.73</strain>
    </source>
</reference>
<feature type="compositionally biased region" description="Low complexity" evidence="1">
    <location>
        <begin position="574"/>
        <end position="589"/>
    </location>
</feature>
<keyword evidence="3" id="KW-1185">Reference proteome</keyword>
<feature type="compositionally biased region" description="Low complexity" evidence="1">
    <location>
        <begin position="478"/>
        <end position="495"/>
    </location>
</feature>
<organism evidence="2 3">
    <name type="scientific">Diplogelasinospora grovesii</name>
    <dbReference type="NCBI Taxonomy" id="303347"/>
    <lineage>
        <taxon>Eukaryota</taxon>
        <taxon>Fungi</taxon>
        <taxon>Dikarya</taxon>
        <taxon>Ascomycota</taxon>
        <taxon>Pezizomycotina</taxon>
        <taxon>Sordariomycetes</taxon>
        <taxon>Sordariomycetidae</taxon>
        <taxon>Sordariales</taxon>
        <taxon>Diplogelasinosporaceae</taxon>
        <taxon>Diplogelasinospora</taxon>
    </lineage>
</organism>
<dbReference type="Proteomes" id="UP001303473">
    <property type="component" value="Unassembled WGS sequence"/>
</dbReference>
<gene>
    <name evidence="2" type="ORF">QBC46DRAFT_374176</name>
</gene>
<protein>
    <recommendedName>
        <fullName evidence="4">Ubiquitin carboxyl-terminal hydrolase 19</fullName>
    </recommendedName>
</protein>
<feature type="compositionally biased region" description="Low complexity" evidence="1">
    <location>
        <begin position="533"/>
        <end position="542"/>
    </location>
</feature>
<feature type="compositionally biased region" description="Polar residues" evidence="1">
    <location>
        <begin position="551"/>
        <end position="569"/>
    </location>
</feature>
<feature type="compositionally biased region" description="Low complexity" evidence="1">
    <location>
        <begin position="608"/>
        <end position="622"/>
    </location>
</feature>
<feature type="compositionally biased region" description="Low complexity" evidence="1">
    <location>
        <begin position="393"/>
        <end position="403"/>
    </location>
</feature>
<name>A0AAN6NGI7_9PEZI</name>
<feature type="compositionally biased region" description="Low complexity" evidence="1">
    <location>
        <begin position="103"/>
        <end position="117"/>
    </location>
</feature>
<evidence type="ECO:0000313" key="2">
    <source>
        <dbReference type="EMBL" id="KAK3944729.1"/>
    </source>
</evidence>
<proteinExistence type="predicted"/>
<accession>A0AAN6NGI7</accession>
<dbReference type="EMBL" id="MU853758">
    <property type="protein sequence ID" value="KAK3944729.1"/>
    <property type="molecule type" value="Genomic_DNA"/>
</dbReference>
<evidence type="ECO:0000313" key="3">
    <source>
        <dbReference type="Proteomes" id="UP001303473"/>
    </source>
</evidence>
<dbReference type="AlphaFoldDB" id="A0AAN6NGI7"/>
<feature type="compositionally biased region" description="Gly residues" evidence="1">
    <location>
        <begin position="520"/>
        <end position="532"/>
    </location>
</feature>
<comment type="caution">
    <text evidence="2">The sequence shown here is derived from an EMBL/GenBank/DDBJ whole genome shotgun (WGS) entry which is preliminary data.</text>
</comment>
<feature type="region of interest" description="Disordered" evidence="1">
    <location>
        <begin position="335"/>
        <end position="630"/>
    </location>
</feature>
<feature type="compositionally biased region" description="Basic and acidic residues" evidence="1">
    <location>
        <begin position="89"/>
        <end position="102"/>
    </location>
</feature>
<sequence length="656" mass="68660">MLGPVHVPPPNEVFGDLDEHDEQSQNLLGSLQLGTEDEPIRRGAASRANSVRFDESALQGANWGGHGSRHSGDYGSLARPSSGMGGHQMMERSLSHKSDGRHSSAGHSVHSVHSGVSGRASSLGLDTNFLIGSGGDDDDSPLDIPEPPPGFYFLGSPPSIVRCWLTTEFTSDTLLYAVVCTGSQRSTMDYSLVRDLNLLDDVHRDVDGVHRITLPVFLAEARVTQSNSRTPSPAPQLPSITSTFEVTGMDQKDASSDAKKSIRVFIGSHTLRMHSADILLSQNSMTLYGDGRDKLSVPFVRPEDDAVYKYLTVTNMVPEKPKLNAAAPEFVSSDKVRAVSAQGPEIRSPENAPQRPLLSPRSESDQPLSNSTLANGTRSESGGESEKQVSKPTANNNTVTATTQPEPSEKESSSSTTTAAADAGRRDTSAAIRTPWRQTAAAVSSGIGSSSEGLRDSTLLSGYQPASRPRSMKVLRPNRSGSSSTTSNSARTGAAYEPAPGPPRSSGEFRRTINNYNNKVGGGQSEGGGSSTSGGSSSNAGVGVMGRWGESSLSSVGASKRAFSTSSSGDRILSSSTNNSIGNFGSSGSENKPPPPLVNSHHHHETISSKLSSSSSLSGTKSPNNPLGSASAFSWINPAAVAKPKTTTAAAAATAE</sequence>
<evidence type="ECO:0008006" key="4">
    <source>
        <dbReference type="Google" id="ProtNLM"/>
    </source>
</evidence>